<name>A0A9D1T5U9_9FIRM</name>
<feature type="compositionally biased region" description="Basic and acidic residues" evidence="1">
    <location>
        <begin position="245"/>
        <end position="275"/>
    </location>
</feature>
<evidence type="ECO:0000313" key="3">
    <source>
        <dbReference type="Proteomes" id="UP000886723"/>
    </source>
</evidence>
<evidence type="ECO:0008006" key="4">
    <source>
        <dbReference type="Google" id="ProtNLM"/>
    </source>
</evidence>
<organism evidence="2 3">
    <name type="scientific">Candidatus Pullilachnospira stercoravium</name>
    <dbReference type="NCBI Taxonomy" id="2840913"/>
    <lineage>
        <taxon>Bacteria</taxon>
        <taxon>Bacillati</taxon>
        <taxon>Bacillota</taxon>
        <taxon>Clostridia</taxon>
        <taxon>Lachnospirales</taxon>
        <taxon>Lachnospiraceae</taxon>
        <taxon>Lachnospiraceae incertae sedis</taxon>
        <taxon>Candidatus Pullilachnospira</taxon>
    </lineage>
</organism>
<reference evidence="2" key="2">
    <citation type="journal article" date="2021" name="PeerJ">
        <title>Extensive microbial diversity within the chicken gut microbiome revealed by metagenomics and culture.</title>
        <authorList>
            <person name="Gilroy R."/>
            <person name="Ravi A."/>
            <person name="Getino M."/>
            <person name="Pursley I."/>
            <person name="Horton D.L."/>
            <person name="Alikhan N.F."/>
            <person name="Baker D."/>
            <person name="Gharbi K."/>
            <person name="Hall N."/>
            <person name="Watson M."/>
            <person name="Adriaenssens E.M."/>
            <person name="Foster-Nyarko E."/>
            <person name="Jarju S."/>
            <person name="Secka A."/>
            <person name="Antonio M."/>
            <person name="Oren A."/>
            <person name="Chaudhuri R.R."/>
            <person name="La Ragione R."/>
            <person name="Hildebrand F."/>
            <person name="Pallen M.J."/>
        </authorList>
    </citation>
    <scope>NUCLEOTIDE SEQUENCE</scope>
    <source>
        <strain evidence="2">ChiBcec2-4451</strain>
    </source>
</reference>
<reference evidence="2" key="1">
    <citation type="submission" date="2020-10" db="EMBL/GenBank/DDBJ databases">
        <authorList>
            <person name="Gilroy R."/>
        </authorList>
    </citation>
    <scope>NUCLEOTIDE SEQUENCE</scope>
    <source>
        <strain evidence="2">ChiBcec2-4451</strain>
    </source>
</reference>
<evidence type="ECO:0000256" key="1">
    <source>
        <dbReference type="SAM" id="MobiDB-lite"/>
    </source>
</evidence>
<dbReference type="EMBL" id="DVON01000068">
    <property type="protein sequence ID" value="HIV12164.1"/>
    <property type="molecule type" value="Genomic_DNA"/>
</dbReference>
<comment type="caution">
    <text evidence="2">The sequence shown here is derived from an EMBL/GenBank/DDBJ whole genome shotgun (WGS) entry which is preliminary data.</text>
</comment>
<accession>A0A9D1T5U9</accession>
<feature type="region of interest" description="Disordered" evidence="1">
    <location>
        <begin position="245"/>
        <end position="278"/>
    </location>
</feature>
<dbReference type="Proteomes" id="UP000886723">
    <property type="component" value="Unassembled WGS sequence"/>
</dbReference>
<protein>
    <recommendedName>
        <fullName evidence="4">Transposase</fullName>
    </recommendedName>
</protein>
<sequence length="324" mass="37394">MVTAVTPHSGTVNRQYKSSIFAMLFSERKELLKLYNAVNGTSYTDPELLTVNTLENAIYMAVKNDVSFLIGTRLYLYEHQSTWNPNLPLRNLFYVSDLYSAITEERNLYSSKKIQIPAPHFLVFYNGEGKRPDQVVMKLSELYESAEETPELELIVHVLNINQGHNEELMKACQPLRDYAAYTAKVRENIKAGYPVREAVEQAVTGCIREGILEEFLRRNRSEAMKVSIYEYDAERHLRMEREEAYKDGQTDGYRDGQAEGYRDGQADGYQEGHRKGYQQGQKDLQKKFISVMLKKGKTITQIAADLDEDEQRIQELAEQFQIK</sequence>
<proteinExistence type="predicted"/>
<gene>
    <name evidence="2" type="ORF">IAA63_03360</name>
</gene>
<dbReference type="AlphaFoldDB" id="A0A9D1T5U9"/>
<evidence type="ECO:0000313" key="2">
    <source>
        <dbReference type="EMBL" id="HIV12164.1"/>
    </source>
</evidence>